<organism evidence="2 3">
    <name type="scientific">Candidatus Muproteobacteria bacterium RBG_16_64_11</name>
    <dbReference type="NCBI Taxonomy" id="1817758"/>
    <lineage>
        <taxon>Bacteria</taxon>
        <taxon>Pseudomonadati</taxon>
        <taxon>Pseudomonadota</taxon>
        <taxon>Candidatus Muproteobacteria</taxon>
    </lineage>
</organism>
<name>A0A1F6TFX5_9PROT</name>
<dbReference type="EMBL" id="MFSS01000029">
    <property type="protein sequence ID" value="OGI44021.1"/>
    <property type="molecule type" value="Genomic_DNA"/>
</dbReference>
<dbReference type="Gene3D" id="1.20.1260.10">
    <property type="match status" value="1"/>
</dbReference>
<dbReference type="CDD" id="cd01048">
    <property type="entry name" value="Ferritin_like_AB2"/>
    <property type="match status" value="1"/>
</dbReference>
<proteinExistence type="predicted"/>
<dbReference type="STRING" id="1817758.A2150_02270"/>
<feature type="region of interest" description="Disordered" evidence="1">
    <location>
        <begin position="133"/>
        <end position="156"/>
    </location>
</feature>
<dbReference type="InterPro" id="IPR019243">
    <property type="entry name" value="DUF2202"/>
</dbReference>
<reference evidence="2 3" key="1">
    <citation type="journal article" date="2016" name="Nat. Commun.">
        <title>Thousands of microbial genomes shed light on interconnected biogeochemical processes in an aquifer system.</title>
        <authorList>
            <person name="Anantharaman K."/>
            <person name="Brown C.T."/>
            <person name="Hug L.A."/>
            <person name="Sharon I."/>
            <person name="Castelle C.J."/>
            <person name="Probst A.J."/>
            <person name="Thomas B.C."/>
            <person name="Singh A."/>
            <person name="Wilkins M.J."/>
            <person name="Karaoz U."/>
            <person name="Brodie E.L."/>
            <person name="Williams K.H."/>
            <person name="Hubbard S.S."/>
            <person name="Banfield J.F."/>
        </authorList>
    </citation>
    <scope>NUCLEOTIDE SEQUENCE [LARGE SCALE GENOMIC DNA]</scope>
</reference>
<evidence type="ECO:0000313" key="3">
    <source>
        <dbReference type="Proteomes" id="UP000177925"/>
    </source>
</evidence>
<comment type="caution">
    <text evidence="2">The sequence shown here is derived from an EMBL/GenBank/DDBJ whole genome shotgun (WGS) entry which is preliminary data.</text>
</comment>
<protein>
    <submittedName>
        <fullName evidence="2">DUF2202 domain-containing protein</fullName>
    </submittedName>
</protein>
<accession>A0A1F6TFX5</accession>
<sequence>MGLLTASETDALRAALDDEYRAWTTYGQVIADFGEAPPFSNIRAAEARHIEALCSLYARYGLPVPENPWPGKVARYANLQEACAAGVAAEIENGALYERLLASTRRPDILIVFRNLQEASQQRHLPAFQRCVERGSGSGGGRGGGVRRRWGQRRHA</sequence>
<feature type="compositionally biased region" description="Basic residues" evidence="1">
    <location>
        <begin position="145"/>
        <end position="156"/>
    </location>
</feature>
<dbReference type="InterPro" id="IPR012347">
    <property type="entry name" value="Ferritin-like"/>
</dbReference>
<gene>
    <name evidence="2" type="ORF">A2150_02270</name>
</gene>
<dbReference type="SUPFAM" id="SSF47240">
    <property type="entry name" value="Ferritin-like"/>
    <property type="match status" value="1"/>
</dbReference>
<dbReference type="Proteomes" id="UP000177925">
    <property type="component" value="Unassembled WGS sequence"/>
</dbReference>
<evidence type="ECO:0000256" key="1">
    <source>
        <dbReference type="SAM" id="MobiDB-lite"/>
    </source>
</evidence>
<dbReference type="InterPro" id="IPR009078">
    <property type="entry name" value="Ferritin-like_SF"/>
</dbReference>
<evidence type="ECO:0000313" key="2">
    <source>
        <dbReference type="EMBL" id="OGI44021.1"/>
    </source>
</evidence>
<dbReference type="AlphaFoldDB" id="A0A1F6TFX5"/>